<dbReference type="KEGG" id="sesp:BN6_34550"/>
<feature type="transmembrane region" description="Helical" evidence="1">
    <location>
        <begin position="12"/>
        <end position="33"/>
    </location>
</feature>
<protein>
    <submittedName>
        <fullName evidence="2">Putative membrane protein</fullName>
    </submittedName>
</protein>
<evidence type="ECO:0000313" key="3">
    <source>
        <dbReference type="Proteomes" id="UP000006281"/>
    </source>
</evidence>
<proteinExistence type="predicted"/>
<evidence type="ECO:0000256" key="1">
    <source>
        <dbReference type="SAM" id="Phobius"/>
    </source>
</evidence>
<dbReference type="AlphaFoldDB" id="K0K2H2"/>
<dbReference type="EMBL" id="HE804045">
    <property type="protein sequence ID" value="CCH30753.1"/>
    <property type="molecule type" value="Genomic_DNA"/>
</dbReference>
<name>K0K2H2_SACES</name>
<dbReference type="RefSeq" id="WP_015100865.1">
    <property type="nucleotide sequence ID" value="NC_019673.1"/>
</dbReference>
<feature type="transmembrane region" description="Helical" evidence="1">
    <location>
        <begin position="259"/>
        <end position="278"/>
    </location>
</feature>
<feature type="transmembrane region" description="Helical" evidence="1">
    <location>
        <begin position="226"/>
        <end position="247"/>
    </location>
</feature>
<dbReference type="Proteomes" id="UP000006281">
    <property type="component" value="Chromosome"/>
</dbReference>
<dbReference type="HOGENOM" id="CLU_908786_0_0_11"/>
<accession>K0K2H2</accession>
<keyword evidence="3" id="KW-1185">Reference proteome</keyword>
<evidence type="ECO:0000313" key="2">
    <source>
        <dbReference type="EMBL" id="CCH30753.1"/>
    </source>
</evidence>
<sequence>MDGTARPPGSALVAVGWTISLLGLASPLGLGWPVGSGGFAWWHLAALALLPVGAALAHRGARTRARGEEHLTPTAPAPDEPFVLYLPGGPPAPLTPGPVTTGRAEVRLRAGLRGFGRVVAGEPAPELLARARLVVVGLDGGDSREFTRARHTVAPQRLLAVVAPQPEHDGVRGVVSFAEDWTPTFHPLCRSRLSRGLGPVRRRLTAYEETLAADPALARRRRLGEIIQVLGALLVAFALWRLGFALWRLVRHDWAIGCHQLYVVVPAVFAGLCGVVAARLGRRIRLRAAPPARGSAGSPPAPRSGT</sequence>
<keyword evidence="1" id="KW-1133">Transmembrane helix</keyword>
<dbReference type="BioCyc" id="SESP1179773:BN6_RS16735-MONOMER"/>
<keyword evidence="1" id="KW-0812">Transmembrane</keyword>
<reference evidence="2 3" key="1">
    <citation type="journal article" date="2012" name="BMC Genomics">
        <title>Complete genome sequence of Saccharothrix espanaensis DSM 44229T and comparison to the other completely sequenced Pseudonocardiaceae.</title>
        <authorList>
            <person name="Strobel T."/>
            <person name="Al-Dilaimi A."/>
            <person name="Blom J."/>
            <person name="Gessner A."/>
            <person name="Kalinowski J."/>
            <person name="Luzhetska M."/>
            <person name="Puhler A."/>
            <person name="Szczepanowski R."/>
            <person name="Bechthold A."/>
            <person name="Ruckert C."/>
        </authorList>
    </citation>
    <scope>NUCLEOTIDE SEQUENCE [LARGE SCALE GENOMIC DNA]</scope>
    <source>
        <strain evidence="3">ATCC 51144 / DSM 44229 / JCM 9112 / NBRC 15066 / NRRL 15764</strain>
    </source>
</reference>
<feature type="transmembrane region" description="Helical" evidence="1">
    <location>
        <begin position="39"/>
        <end position="57"/>
    </location>
</feature>
<keyword evidence="1" id="KW-0472">Membrane</keyword>
<organism evidence="2 3">
    <name type="scientific">Saccharothrix espanaensis (strain ATCC 51144 / DSM 44229 / JCM 9112 / NBRC 15066 / NRRL 15764)</name>
    <dbReference type="NCBI Taxonomy" id="1179773"/>
    <lineage>
        <taxon>Bacteria</taxon>
        <taxon>Bacillati</taxon>
        <taxon>Actinomycetota</taxon>
        <taxon>Actinomycetes</taxon>
        <taxon>Pseudonocardiales</taxon>
        <taxon>Pseudonocardiaceae</taxon>
        <taxon>Saccharothrix</taxon>
    </lineage>
</organism>
<gene>
    <name evidence="2" type="ordered locus">BN6_34550</name>
</gene>